<gene>
    <name evidence="13" type="ORF">CVLEPA_LOCUS18898</name>
</gene>
<evidence type="ECO:0000256" key="3">
    <source>
        <dbReference type="ARBA" id="ARBA00004971"/>
    </source>
</evidence>
<evidence type="ECO:0000256" key="7">
    <source>
        <dbReference type="ARBA" id="ARBA00022723"/>
    </source>
</evidence>
<dbReference type="PROSITE" id="PS50255">
    <property type="entry name" value="CYTOCHROME_B5_2"/>
    <property type="match status" value="1"/>
</dbReference>
<dbReference type="CDD" id="cd02111">
    <property type="entry name" value="eukary_SO_Moco"/>
    <property type="match status" value="1"/>
</dbReference>
<dbReference type="PRINTS" id="PR00407">
    <property type="entry name" value="EUMOPTERIN"/>
</dbReference>
<dbReference type="InterPro" id="IPR000572">
    <property type="entry name" value="OxRdtase_Mopterin-bd_dom"/>
</dbReference>
<comment type="function">
    <text evidence="10">Catalyzes the oxidation of sulfite to sulfate, the terminal reaction in the oxidative degradation of sulfur-containing amino acids.</text>
</comment>
<dbReference type="SUPFAM" id="SSF56524">
    <property type="entry name" value="Oxidoreductase molybdopterin-binding domain"/>
    <property type="match status" value="1"/>
</dbReference>
<evidence type="ECO:0000256" key="1">
    <source>
        <dbReference type="ARBA" id="ARBA00001924"/>
    </source>
</evidence>
<dbReference type="Proteomes" id="UP001642483">
    <property type="component" value="Unassembled WGS sequence"/>
</dbReference>
<keyword evidence="6" id="KW-0349">Heme</keyword>
<keyword evidence="14" id="KW-1185">Reference proteome</keyword>
<dbReference type="Gene3D" id="3.90.420.10">
    <property type="entry name" value="Oxidoreductase, molybdopterin-binding domain"/>
    <property type="match status" value="1"/>
</dbReference>
<dbReference type="InterPro" id="IPR036374">
    <property type="entry name" value="OxRdtase_Mopterin-bd_sf"/>
</dbReference>
<dbReference type="PRINTS" id="PR00363">
    <property type="entry name" value="CYTOCHROMEB5"/>
</dbReference>
<name>A0ABP0G7Q6_CLALP</name>
<evidence type="ECO:0000256" key="4">
    <source>
        <dbReference type="ARBA" id="ARBA00012505"/>
    </source>
</evidence>
<dbReference type="PROSITE" id="PS00191">
    <property type="entry name" value="CYTOCHROME_B5_1"/>
    <property type="match status" value="1"/>
</dbReference>
<evidence type="ECO:0000256" key="9">
    <source>
        <dbReference type="ARBA" id="ARBA00023004"/>
    </source>
</evidence>
<dbReference type="InterPro" id="IPR005066">
    <property type="entry name" value="MoCF_OxRdtse_dimer"/>
</dbReference>
<protein>
    <recommendedName>
        <fullName evidence="4">sulfite oxidase</fullName>
        <ecNumber evidence="4">1.8.3.1</ecNumber>
    </recommendedName>
</protein>
<keyword evidence="7" id="KW-0479">Metal-binding</keyword>
<proteinExistence type="predicted"/>
<evidence type="ECO:0000256" key="11">
    <source>
        <dbReference type="ARBA" id="ARBA00049078"/>
    </source>
</evidence>
<evidence type="ECO:0000256" key="10">
    <source>
        <dbReference type="ARBA" id="ARBA00033734"/>
    </source>
</evidence>
<dbReference type="InterPro" id="IPR008335">
    <property type="entry name" value="Mopterin_OxRdtase_euk"/>
</dbReference>
<dbReference type="InterPro" id="IPR014756">
    <property type="entry name" value="Ig_E-set"/>
</dbReference>
<dbReference type="Pfam" id="PF00174">
    <property type="entry name" value="Oxidored_molyb"/>
    <property type="match status" value="1"/>
</dbReference>
<dbReference type="Pfam" id="PF00173">
    <property type="entry name" value="Cyt-b5"/>
    <property type="match status" value="1"/>
</dbReference>
<dbReference type="EMBL" id="CAWYQH010000103">
    <property type="protein sequence ID" value="CAK8686866.1"/>
    <property type="molecule type" value="Genomic_DNA"/>
</dbReference>
<dbReference type="PANTHER" id="PTHR19372">
    <property type="entry name" value="SULFITE REDUCTASE"/>
    <property type="match status" value="1"/>
</dbReference>
<evidence type="ECO:0000256" key="6">
    <source>
        <dbReference type="ARBA" id="ARBA00022617"/>
    </source>
</evidence>
<sequence>MSLVLTSLCRTESTVCRHPTAFTRAFSSNTSKKRFRSSSHQETKQFRWKLAAAASGAVVGMVTYNYIQNKPDLTFLRKPVQAKSDPVYSSADVAQHADKQSGIWVTYQDSVYDITGFVESHPGGEKILMGAGGPIDAFWNMYAVHKTPEVLQILEQYRIGKLSRRDQKAINLNDPFANEPFRLPVLRINSQKPFNAEPPLEVLTDSFITPNELFYVRNHLPVPDFDLENFKLEVLVGGRKLALSVDEIKKKYKPVTITTTIQCAGNRRQEMSQYQNVKGLTWGACAIGTARWTGVRLRDILLDAGFDLNDNRFKHIQFNGNDKDITKSSYGGSIPKHKAMSIDGDVIIAYKMNGVDIPRDHGYPLRVIVPGYVGARNVKWLHQVVASDEESSSHWQRNDYKVFSPSTTFETADYKKAQSIQEMPVISAISTPAEGSKVESDDGVIEVKGYAWSGGGRDIIRVDVSADGGKTWKEANLVKDKPGADDSTHSWAWSLWNAEVEVTPGKKNEIVCKAIDSAYNCQPEFIGPIWNLRGFLTNAWHRISVEVEDDE</sequence>
<dbReference type="PANTHER" id="PTHR19372:SF7">
    <property type="entry name" value="SULFITE OXIDASE, MITOCHONDRIAL"/>
    <property type="match status" value="1"/>
</dbReference>
<dbReference type="Gene3D" id="3.10.120.10">
    <property type="entry name" value="Cytochrome b5-like heme/steroid binding domain"/>
    <property type="match status" value="1"/>
</dbReference>
<dbReference type="EC" id="1.8.3.1" evidence="4"/>
<accession>A0ABP0G7Q6</accession>
<evidence type="ECO:0000259" key="12">
    <source>
        <dbReference type="PROSITE" id="PS50255"/>
    </source>
</evidence>
<comment type="catalytic activity">
    <reaction evidence="11">
        <text>sulfite + O2 + H2O = sulfate + H2O2</text>
        <dbReference type="Rhea" id="RHEA:24600"/>
        <dbReference type="ChEBI" id="CHEBI:15377"/>
        <dbReference type="ChEBI" id="CHEBI:15379"/>
        <dbReference type="ChEBI" id="CHEBI:16189"/>
        <dbReference type="ChEBI" id="CHEBI:16240"/>
        <dbReference type="ChEBI" id="CHEBI:17359"/>
        <dbReference type="EC" id="1.8.3.1"/>
    </reaction>
    <physiologicalReaction direction="left-to-right" evidence="11">
        <dbReference type="Rhea" id="RHEA:24601"/>
    </physiologicalReaction>
</comment>
<dbReference type="InterPro" id="IPR036400">
    <property type="entry name" value="Cyt_B5-like_heme/steroid_sf"/>
</dbReference>
<dbReference type="SUPFAM" id="SSF81296">
    <property type="entry name" value="E set domains"/>
    <property type="match status" value="1"/>
</dbReference>
<keyword evidence="9" id="KW-0408">Iron</keyword>
<evidence type="ECO:0000256" key="8">
    <source>
        <dbReference type="ARBA" id="ARBA00023002"/>
    </source>
</evidence>
<keyword evidence="8" id="KW-0560">Oxidoreductase</keyword>
<comment type="pathway">
    <text evidence="3">Energy metabolism; sulfur metabolism.</text>
</comment>
<dbReference type="Gene3D" id="2.60.40.650">
    <property type="match status" value="1"/>
</dbReference>
<evidence type="ECO:0000256" key="5">
    <source>
        <dbReference type="ARBA" id="ARBA00022505"/>
    </source>
</evidence>
<dbReference type="InterPro" id="IPR001199">
    <property type="entry name" value="Cyt_B5-like_heme/steroid-bd"/>
</dbReference>
<comment type="cofactor">
    <cofactor evidence="1">
        <name>Mo-molybdopterin</name>
        <dbReference type="ChEBI" id="CHEBI:71302"/>
    </cofactor>
</comment>
<organism evidence="13 14">
    <name type="scientific">Clavelina lepadiformis</name>
    <name type="common">Light-bulb sea squirt</name>
    <name type="synonym">Ascidia lepadiformis</name>
    <dbReference type="NCBI Taxonomy" id="159417"/>
    <lineage>
        <taxon>Eukaryota</taxon>
        <taxon>Metazoa</taxon>
        <taxon>Chordata</taxon>
        <taxon>Tunicata</taxon>
        <taxon>Ascidiacea</taxon>
        <taxon>Aplousobranchia</taxon>
        <taxon>Clavelinidae</taxon>
        <taxon>Clavelina</taxon>
    </lineage>
</organism>
<dbReference type="Pfam" id="PF03404">
    <property type="entry name" value="Mo-co_dimer"/>
    <property type="match status" value="1"/>
</dbReference>
<dbReference type="SUPFAM" id="SSF55856">
    <property type="entry name" value="Cytochrome b5-like heme/steroid binding domain"/>
    <property type="match status" value="1"/>
</dbReference>
<keyword evidence="5" id="KW-0500">Molybdenum</keyword>
<dbReference type="SMART" id="SM01117">
    <property type="entry name" value="Cyt-b5"/>
    <property type="match status" value="1"/>
</dbReference>
<reference evidence="13 14" key="1">
    <citation type="submission" date="2024-02" db="EMBL/GenBank/DDBJ databases">
        <authorList>
            <person name="Daric V."/>
            <person name="Darras S."/>
        </authorList>
    </citation>
    <scope>NUCLEOTIDE SEQUENCE [LARGE SCALE GENOMIC DNA]</scope>
</reference>
<evidence type="ECO:0000256" key="2">
    <source>
        <dbReference type="ARBA" id="ARBA00004678"/>
    </source>
</evidence>
<comment type="caution">
    <text evidence="13">The sequence shown here is derived from an EMBL/GenBank/DDBJ whole genome shotgun (WGS) entry which is preliminary data.</text>
</comment>
<evidence type="ECO:0000313" key="14">
    <source>
        <dbReference type="Proteomes" id="UP001642483"/>
    </source>
</evidence>
<dbReference type="InterPro" id="IPR018506">
    <property type="entry name" value="Cyt_B5_heme-BS"/>
</dbReference>
<comment type="pathway">
    <text evidence="2">Sulfur metabolism.</text>
</comment>
<feature type="domain" description="Cytochrome b5 heme-binding" evidence="12">
    <location>
        <begin position="85"/>
        <end position="163"/>
    </location>
</feature>
<evidence type="ECO:0000313" key="13">
    <source>
        <dbReference type="EMBL" id="CAK8686866.1"/>
    </source>
</evidence>